<proteinExistence type="predicted"/>
<dbReference type="Gene3D" id="2.60.40.10">
    <property type="entry name" value="Immunoglobulins"/>
    <property type="match status" value="2"/>
</dbReference>
<keyword evidence="6" id="KW-1185">Reference proteome</keyword>
<dbReference type="GO" id="GO:0016020">
    <property type="term" value="C:membrane"/>
    <property type="evidence" value="ECO:0007669"/>
    <property type="project" value="UniProtKB-SubCell"/>
</dbReference>
<dbReference type="InterPro" id="IPR003599">
    <property type="entry name" value="Ig_sub"/>
</dbReference>
<feature type="domain" description="Immunoglobulin" evidence="4">
    <location>
        <begin position="58"/>
        <end position="163"/>
    </location>
</feature>
<sequence length="291" mass="32704">MNPVVHMIQCFARLISNCRYAVLPAKRRNVVACRRLRVASFVTTSSRAIDGLEKVMIQIPQLVAPGDTITLRCLYQLEGEPLYAVNWYRGSQEFFRYAPNVLPHGQVFPQAGINVDVSQSGPHSVVLKDVQPYMAGKYRCEVSADAPHFSTEVVADFLNITLPPTGKVKLQVDKLHYFVGETLRADCTSAPSKPAANITFFLNGKMVNPSKTETHPTIDRPYYVTTATLSTVLDKSFPRAIHVLCQVNVQDNFKSSAERFVTITEEIDSYDEFFRSRSANSGKPRYDFKQK</sequence>
<evidence type="ECO:0000256" key="3">
    <source>
        <dbReference type="ARBA" id="ARBA00023157"/>
    </source>
</evidence>
<name>A0A9P0A152_BEMTA</name>
<dbReference type="InterPro" id="IPR013783">
    <property type="entry name" value="Ig-like_fold"/>
</dbReference>
<dbReference type="PANTHER" id="PTHR21261">
    <property type="entry name" value="BEAT PROTEIN"/>
    <property type="match status" value="1"/>
</dbReference>
<keyword evidence="3" id="KW-1015">Disulfide bond</keyword>
<evidence type="ECO:0000313" key="6">
    <source>
        <dbReference type="Proteomes" id="UP001152759"/>
    </source>
</evidence>
<evidence type="ECO:0000259" key="4">
    <source>
        <dbReference type="SMART" id="SM00409"/>
    </source>
</evidence>
<dbReference type="Pfam" id="PF08205">
    <property type="entry name" value="C2-set_2"/>
    <property type="match status" value="1"/>
</dbReference>
<accession>A0A9P0A152</accession>
<keyword evidence="2" id="KW-0472">Membrane</keyword>
<evidence type="ECO:0000313" key="5">
    <source>
        <dbReference type="EMBL" id="CAH0382136.1"/>
    </source>
</evidence>
<gene>
    <name evidence="5" type="ORF">BEMITA_LOCUS1716</name>
</gene>
<evidence type="ECO:0000256" key="1">
    <source>
        <dbReference type="ARBA" id="ARBA00004370"/>
    </source>
</evidence>
<dbReference type="SUPFAM" id="SSF48726">
    <property type="entry name" value="Immunoglobulin"/>
    <property type="match status" value="1"/>
</dbReference>
<reference evidence="5" key="1">
    <citation type="submission" date="2021-12" db="EMBL/GenBank/DDBJ databases">
        <authorList>
            <person name="King R."/>
        </authorList>
    </citation>
    <scope>NUCLEOTIDE SEQUENCE</scope>
</reference>
<organism evidence="5 6">
    <name type="scientific">Bemisia tabaci</name>
    <name type="common">Sweetpotato whitefly</name>
    <name type="synonym">Aleurodes tabaci</name>
    <dbReference type="NCBI Taxonomy" id="7038"/>
    <lineage>
        <taxon>Eukaryota</taxon>
        <taxon>Metazoa</taxon>
        <taxon>Ecdysozoa</taxon>
        <taxon>Arthropoda</taxon>
        <taxon>Hexapoda</taxon>
        <taxon>Insecta</taxon>
        <taxon>Pterygota</taxon>
        <taxon>Neoptera</taxon>
        <taxon>Paraneoptera</taxon>
        <taxon>Hemiptera</taxon>
        <taxon>Sternorrhyncha</taxon>
        <taxon>Aleyrodoidea</taxon>
        <taxon>Aleyrodidae</taxon>
        <taxon>Aleyrodinae</taxon>
        <taxon>Bemisia</taxon>
    </lineage>
</organism>
<dbReference type="PANTHER" id="PTHR21261:SF15">
    <property type="entry name" value="BEATEN PATH IIIA, ISOFORM D-RELATED"/>
    <property type="match status" value="1"/>
</dbReference>
<evidence type="ECO:0000256" key="2">
    <source>
        <dbReference type="ARBA" id="ARBA00023136"/>
    </source>
</evidence>
<dbReference type="EMBL" id="OU963862">
    <property type="protein sequence ID" value="CAH0382136.1"/>
    <property type="molecule type" value="Genomic_DNA"/>
</dbReference>
<dbReference type="SMART" id="SM00409">
    <property type="entry name" value="IG"/>
    <property type="match status" value="1"/>
</dbReference>
<dbReference type="AlphaFoldDB" id="A0A9P0A152"/>
<dbReference type="Proteomes" id="UP001152759">
    <property type="component" value="Chromosome 1"/>
</dbReference>
<comment type="subcellular location">
    <subcellularLocation>
        <location evidence="1">Membrane</location>
    </subcellularLocation>
</comment>
<dbReference type="InterPro" id="IPR013162">
    <property type="entry name" value="CD80_C2-set"/>
</dbReference>
<dbReference type="FunFam" id="2.60.40.10:FF:000437">
    <property type="entry name" value="Beat-IIIc, isoform A"/>
    <property type="match status" value="1"/>
</dbReference>
<protein>
    <recommendedName>
        <fullName evidence="4">Immunoglobulin domain-containing protein</fullName>
    </recommendedName>
</protein>
<dbReference type="InterPro" id="IPR036179">
    <property type="entry name" value="Ig-like_dom_sf"/>
</dbReference>